<keyword evidence="4" id="KW-1185">Reference proteome</keyword>
<dbReference type="CDD" id="cd01610">
    <property type="entry name" value="PAP2_like"/>
    <property type="match status" value="1"/>
</dbReference>
<reference evidence="3 4" key="1">
    <citation type="submission" date="2016-07" db="EMBL/GenBank/DDBJ databases">
        <authorList>
            <person name="Jeong J.-J."/>
            <person name="Kim D.W."/>
            <person name="Sang M.K."/>
            <person name="Choi I.-G."/>
            <person name="Kim K.D."/>
        </authorList>
    </citation>
    <scope>NUCLEOTIDE SEQUENCE [LARGE SCALE GENOMIC DNA]</scope>
    <source>
        <strain evidence="3 4">UTM-3</strain>
    </source>
</reference>
<evidence type="ECO:0000313" key="3">
    <source>
        <dbReference type="EMBL" id="OCA72056.1"/>
    </source>
</evidence>
<sequence>MRKLRFLLLPISVLVYSQEADTLKIKEFSNQSESIKVQTYTLKDGSVRTYPKPKLLDFVTKLPRNFINSNKDFVAKDHAYYLGGAVASTLILLPFDQKLIDNSRELGERWGMDKDNNYTKVGGVFKIPKDIGSTLYLIGNGSTLVLLGIGFGTYGLIKNDYRAQATASGLMESLILSGVFTQTIKRITGRESPFIAEEYGHKGGAWNPFPSFSAFGKNTSNYDAMPSGHLTTFVAGLTVIADNYPDAVWIKPVGYTLAGALCFQMMQSKVHWASDYPLALLMGYFIGKTISKSRYTSSEGIIGKTKYKFDLMASRQWEYNMIGVKLSF</sequence>
<dbReference type="OrthoDB" id="1429467at2"/>
<dbReference type="InterPro" id="IPR000326">
    <property type="entry name" value="PAP2/HPO"/>
</dbReference>
<feature type="domain" description="Phosphatidic acid phosphatase type 2/haloperoxidase" evidence="2">
    <location>
        <begin position="170"/>
        <end position="294"/>
    </location>
</feature>
<organism evidence="3 4">
    <name type="scientific">Chryseobacterium artocarpi</name>
    <dbReference type="NCBI Taxonomy" id="1414727"/>
    <lineage>
        <taxon>Bacteria</taxon>
        <taxon>Pseudomonadati</taxon>
        <taxon>Bacteroidota</taxon>
        <taxon>Flavobacteriia</taxon>
        <taxon>Flavobacteriales</taxon>
        <taxon>Weeksellaceae</taxon>
        <taxon>Chryseobacterium group</taxon>
        <taxon>Chryseobacterium</taxon>
    </lineage>
</organism>
<dbReference type="InterPro" id="IPR036938">
    <property type="entry name" value="PAP2/HPO_sf"/>
</dbReference>
<proteinExistence type="predicted"/>
<keyword evidence="1" id="KW-0812">Transmembrane</keyword>
<comment type="caution">
    <text evidence="3">The sequence shown here is derived from an EMBL/GenBank/DDBJ whole genome shotgun (WGS) entry which is preliminary data.</text>
</comment>
<keyword evidence="1" id="KW-1133">Transmembrane helix</keyword>
<feature type="transmembrane region" description="Helical" evidence="1">
    <location>
        <begin position="135"/>
        <end position="157"/>
    </location>
</feature>
<accession>A0A1B8ZKE6</accession>
<dbReference type="RefSeq" id="WP_065394286.1">
    <property type="nucleotide sequence ID" value="NZ_MAYH01000023.1"/>
</dbReference>
<evidence type="ECO:0000259" key="2">
    <source>
        <dbReference type="Pfam" id="PF01569"/>
    </source>
</evidence>
<keyword evidence="1" id="KW-0472">Membrane</keyword>
<dbReference type="SUPFAM" id="SSF48317">
    <property type="entry name" value="Acid phosphatase/Vanadium-dependent haloperoxidase"/>
    <property type="match status" value="1"/>
</dbReference>
<dbReference type="EMBL" id="MAYH01000023">
    <property type="protein sequence ID" value="OCA72056.1"/>
    <property type="molecule type" value="Genomic_DNA"/>
</dbReference>
<protein>
    <recommendedName>
        <fullName evidence="2">Phosphatidic acid phosphatase type 2/haloperoxidase domain-containing protein</fullName>
    </recommendedName>
</protein>
<gene>
    <name evidence="3" type="ORF">BBI01_07835</name>
</gene>
<dbReference type="Proteomes" id="UP000092651">
    <property type="component" value="Unassembled WGS sequence"/>
</dbReference>
<dbReference type="AlphaFoldDB" id="A0A1B8ZKE6"/>
<dbReference type="Gene3D" id="1.20.144.10">
    <property type="entry name" value="Phosphatidic acid phosphatase type 2/haloperoxidase"/>
    <property type="match status" value="1"/>
</dbReference>
<dbReference type="Pfam" id="PF01569">
    <property type="entry name" value="PAP2"/>
    <property type="match status" value="1"/>
</dbReference>
<evidence type="ECO:0000313" key="4">
    <source>
        <dbReference type="Proteomes" id="UP000092651"/>
    </source>
</evidence>
<name>A0A1B8ZKE6_9FLAO</name>
<evidence type="ECO:0000256" key="1">
    <source>
        <dbReference type="SAM" id="Phobius"/>
    </source>
</evidence>